<sequence>MDLLTTTDNNIKDFYFGKLKGMSIHTQISYLASLKFLFKIINKNNVRDITKADFYKILQSNWFNSLAGNTQKLHIIHFQIYFKFSDKNELSKLCKPENYNGVVKELNKNELINRTELEQILLKDLKIIAKEYLELEKLKKTFSKIILKNLDELDFSDFIKSPRFYIKEKFLKKSLLSSNLRGLNIVSVDGSSVTKKFMNADFSFLKGIAVKYYFKENHVANIEYFPDLSGFNNYFVQGDFFNRDESTVDAKVSMDMRYLEINLLNEMIKKSNDIDLIIIDGSIVIMPINLLFSKDPEISIKYDILLKEYHKLYSNCKEKGIILIGSIKDTRT</sequence>
<protein>
    <recommendedName>
        <fullName evidence="1">NurA domain-containing protein</fullName>
    </recommendedName>
</protein>
<dbReference type="AlphaFoldDB" id="X1B785"/>
<evidence type="ECO:0000313" key="2">
    <source>
        <dbReference type="EMBL" id="GAG67876.1"/>
    </source>
</evidence>
<organism evidence="2">
    <name type="scientific">marine sediment metagenome</name>
    <dbReference type="NCBI Taxonomy" id="412755"/>
    <lineage>
        <taxon>unclassified sequences</taxon>
        <taxon>metagenomes</taxon>
        <taxon>ecological metagenomes</taxon>
    </lineage>
</organism>
<evidence type="ECO:0000259" key="1">
    <source>
        <dbReference type="Pfam" id="PF09376"/>
    </source>
</evidence>
<proteinExistence type="predicted"/>
<name>X1B785_9ZZZZ</name>
<feature type="domain" description="NurA" evidence="1">
    <location>
        <begin position="184"/>
        <end position="331"/>
    </location>
</feature>
<gene>
    <name evidence="2" type="ORF">S01H4_18181</name>
</gene>
<dbReference type="Pfam" id="PF09376">
    <property type="entry name" value="NurA"/>
    <property type="match status" value="1"/>
</dbReference>
<dbReference type="InterPro" id="IPR018977">
    <property type="entry name" value="NurA_domain"/>
</dbReference>
<comment type="caution">
    <text evidence="2">The sequence shown here is derived from an EMBL/GenBank/DDBJ whole genome shotgun (WGS) entry which is preliminary data.</text>
</comment>
<feature type="non-terminal residue" evidence="2">
    <location>
        <position position="332"/>
    </location>
</feature>
<dbReference type="EMBL" id="BART01008049">
    <property type="protein sequence ID" value="GAG67876.1"/>
    <property type="molecule type" value="Genomic_DNA"/>
</dbReference>
<reference evidence="2" key="1">
    <citation type="journal article" date="2014" name="Front. Microbiol.">
        <title>High frequency of phylogenetically diverse reductive dehalogenase-homologous genes in deep subseafloor sedimentary metagenomes.</title>
        <authorList>
            <person name="Kawai M."/>
            <person name="Futagami T."/>
            <person name="Toyoda A."/>
            <person name="Takaki Y."/>
            <person name="Nishi S."/>
            <person name="Hori S."/>
            <person name="Arai W."/>
            <person name="Tsubouchi T."/>
            <person name="Morono Y."/>
            <person name="Uchiyama I."/>
            <person name="Ito T."/>
            <person name="Fujiyama A."/>
            <person name="Inagaki F."/>
            <person name="Takami H."/>
        </authorList>
    </citation>
    <scope>NUCLEOTIDE SEQUENCE</scope>
    <source>
        <strain evidence="2">Expedition CK06-06</strain>
    </source>
</reference>
<accession>X1B785</accession>